<dbReference type="InterPro" id="IPR029046">
    <property type="entry name" value="LolA/LolB/LppX"/>
</dbReference>
<keyword evidence="8" id="KW-0143">Chaperone</keyword>
<dbReference type="CDD" id="cd16325">
    <property type="entry name" value="LolA"/>
    <property type="match status" value="1"/>
</dbReference>
<dbReference type="Pfam" id="PF03548">
    <property type="entry name" value="LolA"/>
    <property type="match status" value="1"/>
</dbReference>
<evidence type="ECO:0000256" key="6">
    <source>
        <dbReference type="ARBA" id="ARBA00022764"/>
    </source>
</evidence>
<keyword evidence="6" id="KW-0574">Periplasm</keyword>
<dbReference type="GO" id="GO:0030288">
    <property type="term" value="C:outer membrane-bounded periplasmic space"/>
    <property type="evidence" value="ECO:0007669"/>
    <property type="project" value="TreeGrafter"/>
</dbReference>
<comment type="subunit">
    <text evidence="3">Monomer.</text>
</comment>
<evidence type="ECO:0000256" key="3">
    <source>
        <dbReference type="ARBA" id="ARBA00011245"/>
    </source>
</evidence>
<organism evidence="9">
    <name type="scientific">marine metagenome</name>
    <dbReference type="NCBI Taxonomy" id="408172"/>
    <lineage>
        <taxon>unclassified sequences</taxon>
        <taxon>metagenomes</taxon>
        <taxon>ecological metagenomes</taxon>
    </lineage>
</organism>
<evidence type="ECO:0000256" key="5">
    <source>
        <dbReference type="ARBA" id="ARBA00022448"/>
    </source>
</evidence>
<evidence type="ECO:0000256" key="8">
    <source>
        <dbReference type="ARBA" id="ARBA00023186"/>
    </source>
</evidence>
<dbReference type="SUPFAM" id="SSF89392">
    <property type="entry name" value="Prokaryotic lipoproteins and lipoprotein localization factors"/>
    <property type="match status" value="1"/>
</dbReference>
<evidence type="ECO:0000256" key="4">
    <source>
        <dbReference type="ARBA" id="ARBA00014035"/>
    </source>
</evidence>
<dbReference type="GO" id="GO:0042953">
    <property type="term" value="P:lipoprotein transport"/>
    <property type="evidence" value="ECO:0007669"/>
    <property type="project" value="InterPro"/>
</dbReference>
<proteinExistence type="inferred from homology"/>
<sequence length="236" mass="25968">MFFRANENRVRRGGFSAGLVLALLVLSLCIEVIDLPGFAVAQEFSDESAGTEDHPLDFFLGNMESMTADFSQQLWNADNQLVEAATGKVSIKRPNRFLWSYSSPIEQLILSDGQSLWIYDIELAQATVTPLDDAISATPAMLLSGDSAARESFEVLDYFEASGVSWARLGPVTEGADFNALLIGFRDSVPERLELIDGLSQITQIEFFNVELNPRIANSMFEFTVPDGVDVIGNIE</sequence>
<dbReference type="GO" id="GO:0044874">
    <property type="term" value="P:lipoprotein localization to outer membrane"/>
    <property type="evidence" value="ECO:0007669"/>
    <property type="project" value="TreeGrafter"/>
</dbReference>
<evidence type="ECO:0000256" key="7">
    <source>
        <dbReference type="ARBA" id="ARBA00022927"/>
    </source>
</evidence>
<keyword evidence="5" id="KW-0813">Transport</keyword>
<reference evidence="9" key="1">
    <citation type="submission" date="2018-05" db="EMBL/GenBank/DDBJ databases">
        <authorList>
            <person name="Lanie J.A."/>
            <person name="Ng W.-L."/>
            <person name="Kazmierczak K.M."/>
            <person name="Andrzejewski T.M."/>
            <person name="Davidsen T.M."/>
            <person name="Wayne K.J."/>
            <person name="Tettelin H."/>
            <person name="Glass J.I."/>
            <person name="Rusch D."/>
            <person name="Podicherti R."/>
            <person name="Tsui H.-C.T."/>
            <person name="Winkler M.E."/>
        </authorList>
    </citation>
    <scope>NUCLEOTIDE SEQUENCE</scope>
</reference>
<dbReference type="AlphaFoldDB" id="A0A381WP63"/>
<dbReference type="NCBIfam" id="TIGR00547">
    <property type="entry name" value="lolA"/>
    <property type="match status" value="1"/>
</dbReference>
<dbReference type="HAMAP" id="MF_00240">
    <property type="entry name" value="LolA"/>
    <property type="match status" value="1"/>
</dbReference>
<dbReference type="Gene3D" id="2.50.20.10">
    <property type="entry name" value="Lipoprotein localisation LolA/LolB/LppX"/>
    <property type="match status" value="1"/>
</dbReference>
<evidence type="ECO:0000313" key="9">
    <source>
        <dbReference type="EMBL" id="SVA54275.1"/>
    </source>
</evidence>
<protein>
    <recommendedName>
        <fullName evidence="4">Outer-membrane lipoprotein carrier protein</fullName>
    </recommendedName>
</protein>
<keyword evidence="7" id="KW-0653">Protein transport</keyword>
<dbReference type="InterPro" id="IPR018323">
    <property type="entry name" value="OM_lipoprot_carrier_LolA_Pbac"/>
</dbReference>
<dbReference type="PANTHER" id="PTHR35869:SF1">
    <property type="entry name" value="OUTER-MEMBRANE LIPOPROTEIN CARRIER PROTEIN"/>
    <property type="match status" value="1"/>
</dbReference>
<evidence type="ECO:0000256" key="1">
    <source>
        <dbReference type="ARBA" id="ARBA00004418"/>
    </source>
</evidence>
<comment type="subcellular location">
    <subcellularLocation>
        <location evidence="1">Periplasm</location>
    </subcellularLocation>
</comment>
<evidence type="ECO:0000256" key="2">
    <source>
        <dbReference type="ARBA" id="ARBA00007615"/>
    </source>
</evidence>
<comment type="similarity">
    <text evidence="2">Belongs to the LolA family.</text>
</comment>
<gene>
    <name evidence="9" type="ORF">METZ01_LOCUS107129</name>
</gene>
<accession>A0A381WP63</accession>
<dbReference type="EMBL" id="UINC01012426">
    <property type="protein sequence ID" value="SVA54275.1"/>
    <property type="molecule type" value="Genomic_DNA"/>
</dbReference>
<dbReference type="PANTHER" id="PTHR35869">
    <property type="entry name" value="OUTER-MEMBRANE LIPOPROTEIN CARRIER PROTEIN"/>
    <property type="match status" value="1"/>
</dbReference>
<dbReference type="InterPro" id="IPR004564">
    <property type="entry name" value="OM_lipoprot_carrier_LolA-like"/>
</dbReference>
<name>A0A381WP63_9ZZZZ</name>